<keyword evidence="3" id="KW-1003">Cell membrane</keyword>
<evidence type="ECO:0000256" key="5">
    <source>
        <dbReference type="ARBA" id="ARBA00022989"/>
    </source>
</evidence>
<feature type="transmembrane region" description="Helical" evidence="7">
    <location>
        <begin position="39"/>
        <end position="63"/>
    </location>
</feature>
<accession>A0A848NI92</accession>
<dbReference type="AlphaFoldDB" id="A0A848NI92"/>
<dbReference type="EMBL" id="JABBZE010000173">
    <property type="protein sequence ID" value="NMU91156.1"/>
    <property type="molecule type" value="Genomic_DNA"/>
</dbReference>
<evidence type="ECO:0000256" key="4">
    <source>
        <dbReference type="ARBA" id="ARBA00022692"/>
    </source>
</evidence>
<reference evidence="8 9" key="1">
    <citation type="submission" date="2020-04" db="EMBL/GenBank/DDBJ databases">
        <title>Achromobacter ruhlandii genome sequencing and assembly.</title>
        <authorList>
            <person name="Martins R.C.R."/>
            <person name="Perdigao-Neto L.V."/>
            <person name="Levin A.S.S."/>
            <person name="Costa S.F."/>
        </authorList>
    </citation>
    <scope>NUCLEOTIDE SEQUENCE [LARGE SCALE GENOMIC DNA]</scope>
    <source>
        <strain evidence="8 9">9035ralo</strain>
    </source>
</reference>
<evidence type="ECO:0000256" key="1">
    <source>
        <dbReference type="ARBA" id="ARBA00004651"/>
    </source>
</evidence>
<dbReference type="PIRSF" id="PIRSF006324">
    <property type="entry name" value="LeuE"/>
    <property type="match status" value="1"/>
</dbReference>
<comment type="subcellular location">
    <subcellularLocation>
        <location evidence="1">Cell membrane</location>
        <topology evidence="1">Multi-pass membrane protein</topology>
    </subcellularLocation>
</comment>
<name>A0A848NI92_9BURK</name>
<feature type="transmembrane region" description="Helical" evidence="7">
    <location>
        <begin position="6"/>
        <end position="27"/>
    </location>
</feature>
<evidence type="ECO:0000256" key="2">
    <source>
        <dbReference type="ARBA" id="ARBA00007928"/>
    </source>
</evidence>
<sequence length="212" mass="22180">MQTQTLIAYTLVAAVSVVTPGPASILAMRNGAAGGLRAVLPSSLGNVTGLFLLSAAAMLGLGVVLQSSALLFAALKIAGAAYLIYLGLRHLLGRSSVAAPPPDSAGRPPRGALALYLEATFVAGLNPKPILFFTALFPQFLNAAEPLLPQFFILTGIFMGLSLPSLLAYGLLARRARRLFQQPRAVRWINRAVGSVFVAFGVALLRLKRAGA</sequence>
<dbReference type="PANTHER" id="PTHR30086">
    <property type="entry name" value="ARGININE EXPORTER PROTEIN ARGO"/>
    <property type="match status" value="1"/>
</dbReference>
<proteinExistence type="inferred from homology"/>
<evidence type="ECO:0000256" key="7">
    <source>
        <dbReference type="SAM" id="Phobius"/>
    </source>
</evidence>
<keyword evidence="4 7" id="KW-0812">Transmembrane</keyword>
<gene>
    <name evidence="8" type="ORF">HGQ98_15520</name>
</gene>
<dbReference type="GO" id="GO:0042970">
    <property type="term" value="F:homoserine transmembrane transporter activity"/>
    <property type="evidence" value="ECO:0007669"/>
    <property type="project" value="TreeGrafter"/>
</dbReference>
<feature type="transmembrane region" description="Helical" evidence="7">
    <location>
        <begin position="188"/>
        <end position="207"/>
    </location>
</feature>
<dbReference type="Pfam" id="PF01810">
    <property type="entry name" value="LysE"/>
    <property type="match status" value="1"/>
</dbReference>
<evidence type="ECO:0000256" key="6">
    <source>
        <dbReference type="ARBA" id="ARBA00023136"/>
    </source>
</evidence>
<evidence type="ECO:0000256" key="3">
    <source>
        <dbReference type="ARBA" id="ARBA00022475"/>
    </source>
</evidence>
<evidence type="ECO:0000313" key="8">
    <source>
        <dbReference type="EMBL" id="NMU91156.1"/>
    </source>
</evidence>
<organism evidence="8 9">
    <name type="scientific">Achromobacter ruhlandii</name>
    <dbReference type="NCBI Taxonomy" id="72557"/>
    <lineage>
        <taxon>Bacteria</taxon>
        <taxon>Pseudomonadati</taxon>
        <taxon>Pseudomonadota</taxon>
        <taxon>Betaproteobacteria</taxon>
        <taxon>Burkholderiales</taxon>
        <taxon>Alcaligenaceae</taxon>
        <taxon>Achromobacter</taxon>
    </lineage>
</organism>
<feature type="transmembrane region" description="Helical" evidence="7">
    <location>
        <begin position="149"/>
        <end position="172"/>
    </location>
</feature>
<evidence type="ECO:0000313" key="9">
    <source>
        <dbReference type="Proteomes" id="UP000542405"/>
    </source>
</evidence>
<dbReference type="RefSeq" id="WP_059269272.1">
    <property type="nucleotide sequence ID" value="NZ_CADIJL010000011.1"/>
</dbReference>
<feature type="transmembrane region" description="Helical" evidence="7">
    <location>
        <begin position="113"/>
        <end position="137"/>
    </location>
</feature>
<feature type="transmembrane region" description="Helical" evidence="7">
    <location>
        <begin position="69"/>
        <end position="92"/>
    </location>
</feature>
<keyword evidence="6 7" id="KW-0472">Membrane</keyword>
<dbReference type="PANTHER" id="PTHR30086:SF14">
    <property type="entry name" value="HOMOSERINE_HOMOSERINE LACTONE EFFLUX PROTEIN"/>
    <property type="match status" value="1"/>
</dbReference>
<keyword evidence="5 7" id="KW-1133">Transmembrane helix</keyword>
<comment type="similarity">
    <text evidence="2">Belongs to the Rht family.</text>
</comment>
<comment type="caution">
    <text evidence="8">The sequence shown here is derived from an EMBL/GenBank/DDBJ whole genome shotgun (WGS) entry which is preliminary data.</text>
</comment>
<dbReference type="GO" id="GO:0005886">
    <property type="term" value="C:plasma membrane"/>
    <property type="evidence" value="ECO:0007669"/>
    <property type="project" value="UniProtKB-SubCell"/>
</dbReference>
<protein>
    <submittedName>
        <fullName evidence="8">LysE family translocator</fullName>
    </submittedName>
</protein>
<dbReference type="Proteomes" id="UP000542405">
    <property type="component" value="Unassembled WGS sequence"/>
</dbReference>
<dbReference type="InterPro" id="IPR001123">
    <property type="entry name" value="LeuE-type"/>
</dbReference>